<keyword evidence="7" id="KW-0508">mRNA splicing</keyword>
<dbReference type="CDD" id="cd18791">
    <property type="entry name" value="SF2_C_RHA"/>
    <property type="match status" value="1"/>
</dbReference>
<dbReference type="GO" id="GO:0003724">
    <property type="term" value="F:RNA helicase activity"/>
    <property type="evidence" value="ECO:0007669"/>
    <property type="project" value="UniProtKB-EC"/>
</dbReference>
<dbReference type="GO" id="GO:0003723">
    <property type="term" value="F:RNA binding"/>
    <property type="evidence" value="ECO:0007669"/>
    <property type="project" value="TreeGrafter"/>
</dbReference>
<dbReference type="InterPro" id="IPR014001">
    <property type="entry name" value="Helicase_ATP-bd"/>
</dbReference>
<dbReference type="InterPro" id="IPR011545">
    <property type="entry name" value="DEAD/DEAH_box_helicase_dom"/>
</dbReference>
<dbReference type="InterPro" id="IPR007502">
    <property type="entry name" value="Helicase-assoc_dom"/>
</dbReference>
<dbReference type="GO" id="GO:0008380">
    <property type="term" value="P:RNA splicing"/>
    <property type="evidence" value="ECO:0007669"/>
    <property type="project" value="UniProtKB-KW"/>
</dbReference>
<evidence type="ECO:0000259" key="10">
    <source>
        <dbReference type="PROSITE" id="PS51194"/>
    </source>
</evidence>
<evidence type="ECO:0000256" key="6">
    <source>
        <dbReference type="ARBA" id="ARBA00022840"/>
    </source>
</evidence>
<keyword evidence="6" id="KW-0067">ATP-binding</keyword>
<protein>
    <recommendedName>
        <fullName evidence="1">RNA helicase</fullName>
        <ecNumber evidence="1">3.6.4.13</ecNumber>
    </recommendedName>
</protein>
<sequence>MYSQKYYEILKKRQELPVWNSKNEFMEKLNNNECLVFVGETGSGKTTQIPQWCLEWSKTTRLAGKSLKVVCTQPRRVAAMSIATRVSEEMDVKLGDEVGYSIRFENCTSDKTVLQFSTDGMILLELTNDKILSKYSVIIIDEAHERTLSTDILMGMLKMILKIRTGDNGIKIVIMSATLDSEKFINYFDKCPLIEVPGRPHSIEIFYVKKQNIKYLEEAVLAVIQTHINEVEGDILLFLTGQEDIEEACKRIDEEKKKYSCRELTCIPLYSALSPSRQRLIFEPSRGRKCIVSTNIAETSLTIDGVIYVIDAGYSKLNVYNPILRIESLLITPITKASAKQRAGRAGRTSPGKVFRLYTEDIYHSVLPDQNIPEILRSNISTVVMQLKKFGIDDLVHFDFIDPPAPESLMRAIELLNYLGAIDDNCNLTSVGKMMVEFPLDPQLSKMIIASCDLKCSNEILSLASMLSVPSCFIGYNAKDKFAHKSGDHITLLNVYQAFKLNHEDIRWCNEYFISYRSLKSVDDVRRQLVQIMIKLNLNLVSAPNGEYTNIKKALVAGFFTQVANTVKIDKSRGHYLTFKDNQIAYVHPSSVLNRSPKWIIYNEYILTTRQYLRTVTEIEPDLLLQVEPKYFNNI</sequence>
<dbReference type="GO" id="GO:0016787">
    <property type="term" value="F:hydrolase activity"/>
    <property type="evidence" value="ECO:0007669"/>
    <property type="project" value="UniProtKB-KW"/>
</dbReference>
<dbReference type="SMART" id="SM00490">
    <property type="entry name" value="HELICc"/>
    <property type="match status" value="1"/>
</dbReference>
<evidence type="ECO:0000256" key="1">
    <source>
        <dbReference type="ARBA" id="ARBA00012552"/>
    </source>
</evidence>
<dbReference type="AlphaFoldDB" id="A0A6C0JRZ9"/>
<dbReference type="PANTHER" id="PTHR18934:SF109">
    <property type="entry name" value="ATP-DEPENDENT RNA HELICASE DHX15 HOMOLOG"/>
    <property type="match status" value="1"/>
</dbReference>
<feature type="domain" description="Helicase ATP-binding" evidence="9">
    <location>
        <begin position="26"/>
        <end position="197"/>
    </location>
</feature>
<dbReference type="GO" id="GO:0006397">
    <property type="term" value="P:mRNA processing"/>
    <property type="evidence" value="ECO:0007669"/>
    <property type="project" value="UniProtKB-KW"/>
</dbReference>
<dbReference type="InterPro" id="IPR002464">
    <property type="entry name" value="DNA/RNA_helicase_DEAH_CS"/>
</dbReference>
<dbReference type="PROSITE" id="PS00690">
    <property type="entry name" value="DEAH_ATP_HELICASE"/>
    <property type="match status" value="1"/>
</dbReference>
<keyword evidence="3" id="KW-0547">Nucleotide-binding</keyword>
<keyword evidence="5" id="KW-0347">Helicase</keyword>
<proteinExistence type="predicted"/>
<dbReference type="PANTHER" id="PTHR18934">
    <property type="entry name" value="ATP-DEPENDENT RNA HELICASE"/>
    <property type="match status" value="1"/>
</dbReference>
<dbReference type="InterPro" id="IPR001650">
    <property type="entry name" value="Helicase_C-like"/>
</dbReference>
<dbReference type="Pfam" id="PF04408">
    <property type="entry name" value="WHD_HA2"/>
    <property type="match status" value="1"/>
</dbReference>
<dbReference type="InterPro" id="IPR048333">
    <property type="entry name" value="HA2_WH"/>
</dbReference>
<evidence type="ECO:0000256" key="5">
    <source>
        <dbReference type="ARBA" id="ARBA00022806"/>
    </source>
</evidence>
<dbReference type="Pfam" id="PF21010">
    <property type="entry name" value="HA2_C"/>
    <property type="match status" value="1"/>
</dbReference>
<dbReference type="Gene3D" id="1.20.120.1080">
    <property type="match status" value="1"/>
</dbReference>
<dbReference type="Pfam" id="PF00271">
    <property type="entry name" value="Helicase_C"/>
    <property type="match status" value="1"/>
</dbReference>
<dbReference type="PROSITE" id="PS51192">
    <property type="entry name" value="HELICASE_ATP_BIND_1"/>
    <property type="match status" value="1"/>
</dbReference>
<dbReference type="GO" id="GO:0005524">
    <property type="term" value="F:ATP binding"/>
    <property type="evidence" value="ECO:0007669"/>
    <property type="project" value="UniProtKB-KW"/>
</dbReference>
<evidence type="ECO:0000256" key="4">
    <source>
        <dbReference type="ARBA" id="ARBA00022801"/>
    </source>
</evidence>
<dbReference type="PROSITE" id="PS51194">
    <property type="entry name" value="HELICASE_CTER"/>
    <property type="match status" value="1"/>
</dbReference>
<dbReference type="InterPro" id="IPR011709">
    <property type="entry name" value="DEAD-box_helicase_OB_fold"/>
</dbReference>
<dbReference type="GO" id="GO:0005681">
    <property type="term" value="C:spliceosomal complex"/>
    <property type="evidence" value="ECO:0007669"/>
    <property type="project" value="TreeGrafter"/>
</dbReference>
<dbReference type="SUPFAM" id="SSF52540">
    <property type="entry name" value="P-loop containing nucleoside triphosphate hydrolases"/>
    <property type="match status" value="1"/>
</dbReference>
<reference evidence="11" key="1">
    <citation type="journal article" date="2020" name="Nature">
        <title>Giant virus diversity and host interactions through global metagenomics.</title>
        <authorList>
            <person name="Schulz F."/>
            <person name="Roux S."/>
            <person name="Paez-Espino D."/>
            <person name="Jungbluth S."/>
            <person name="Walsh D.A."/>
            <person name="Denef V.J."/>
            <person name="McMahon K.D."/>
            <person name="Konstantinidis K.T."/>
            <person name="Eloe-Fadrosh E.A."/>
            <person name="Kyrpides N.C."/>
            <person name="Woyke T."/>
        </authorList>
    </citation>
    <scope>NUCLEOTIDE SEQUENCE</scope>
    <source>
        <strain evidence="11">GVMAG-S-1041349-163</strain>
    </source>
</reference>
<evidence type="ECO:0000256" key="7">
    <source>
        <dbReference type="ARBA" id="ARBA00023187"/>
    </source>
</evidence>
<comment type="catalytic activity">
    <reaction evidence="8">
        <text>ATP + H2O = ADP + phosphate + H(+)</text>
        <dbReference type="Rhea" id="RHEA:13065"/>
        <dbReference type="ChEBI" id="CHEBI:15377"/>
        <dbReference type="ChEBI" id="CHEBI:15378"/>
        <dbReference type="ChEBI" id="CHEBI:30616"/>
        <dbReference type="ChEBI" id="CHEBI:43474"/>
        <dbReference type="ChEBI" id="CHEBI:456216"/>
        <dbReference type="EC" id="3.6.4.13"/>
    </reaction>
</comment>
<evidence type="ECO:0000256" key="8">
    <source>
        <dbReference type="ARBA" id="ARBA00047984"/>
    </source>
</evidence>
<dbReference type="Gene3D" id="3.40.50.300">
    <property type="entry name" value="P-loop containing nucleotide triphosphate hydrolases"/>
    <property type="match status" value="2"/>
</dbReference>
<name>A0A6C0JRZ9_9ZZZZ</name>
<dbReference type="EC" id="3.6.4.13" evidence="1"/>
<dbReference type="Pfam" id="PF07717">
    <property type="entry name" value="OB_NTP_bind"/>
    <property type="match status" value="1"/>
</dbReference>
<dbReference type="SMART" id="SM00847">
    <property type="entry name" value="HA2"/>
    <property type="match status" value="1"/>
</dbReference>
<dbReference type="FunFam" id="1.20.120.1080:FF:000003">
    <property type="entry name" value="Pre-mRNA-splicing factor ATP-dependent RNA helicase PRP43"/>
    <property type="match status" value="1"/>
</dbReference>
<dbReference type="FunFam" id="3.40.50.300:FF:000615">
    <property type="entry name" value="pre-mRNA-splicing factor ATP-dependent RNA helicase DEAH7"/>
    <property type="match status" value="1"/>
</dbReference>
<keyword evidence="2" id="KW-0507">mRNA processing</keyword>
<feature type="domain" description="Helicase C-terminal" evidence="10">
    <location>
        <begin position="223"/>
        <end position="391"/>
    </location>
</feature>
<evidence type="ECO:0000259" key="9">
    <source>
        <dbReference type="PROSITE" id="PS51192"/>
    </source>
</evidence>
<evidence type="ECO:0000256" key="3">
    <source>
        <dbReference type="ARBA" id="ARBA00022741"/>
    </source>
</evidence>
<organism evidence="11">
    <name type="scientific">viral metagenome</name>
    <dbReference type="NCBI Taxonomy" id="1070528"/>
    <lineage>
        <taxon>unclassified sequences</taxon>
        <taxon>metagenomes</taxon>
        <taxon>organismal metagenomes</taxon>
    </lineage>
</organism>
<dbReference type="InterPro" id="IPR027417">
    <property type="entry name" value="P-loop_NTPase"/>
</dbReference>
<dbReference type="EMBL" id="MN740685">
    <property type="protein sequence ID" value="QHU07681.1"/>
    <property type="molecule type" value="Genomic_DNA"/>
</dbReference>
<evidence type="ECO:0000313" key="11">
    <source>
        <dbReference type="EMBL" id="QHU07681.1"/>
    </source>
</evidence>
<dbReference type="Pfam" id="PF00270">
    <property type="entry name" value="DEAD"/>
    <property type="match status" value="1"/>
</dbReference>
<dbReference type="SMART" id="SM00487">
    <property type="entry name" value="DEXDc"/>
    <property type="match status" value="1"/>
</dbReference>
<evidence type="ECO:0000256" key="2">
    <source>
        <dbReference type="ARBA" id="ARBA00022664"/>
    </source>
</evidence>
<accession>A0A6C0JRZ9</accession>
<keyword evidence="4" id="KW-0378">Hydrolase</keyword>